<dbReference type="RefSeq" id="XP_056491199.1">
    <property type="nucleotide sequence ID" value="XM_056628465.1"/>
</dbReference>
<dbReference type="EMBL" id="JAPZBU010000005">
    <property type="protein sequence ID" value="KAJ5403957.1"/>
    <property type="molecule type" value="Genomic_DNA"/>
</dbReference>
<dbReference type="FunFam" id="3.40.50.720:FF:000374">
    <property type="entry name" value="3-oxoacyl-(Acyl-carrier-protein) reductase"/>
    <property type="match status" value="1"/>
</dbReference>
<dbReference type="PROSITE" id="PS00061">
    <property type="entry name" value="ADH_SHORT"/>
    <property type="match status" value="1"/>
</dbReference>
<keyword evidence="5" id="KW-1185">Reference proteome</keyword>
<dbReference type="InterPro" id="IPR020904">
    <property type="entry name" value="Sc_DH/Rdtase_CS"/>
</dbReference>
<gene>
    <name evidence="4" type="ORF">N7509_003828</name>
</gene>
<reference evidence="4" key="1">
    <citation type="submission" date="2022-12" db="EMBL/GenBank/DDBJ databases">
        <authorList>
            <person name="Petersen C."/>
        </authorList>
    </citation>
    <scope>NUCLEOTIDE SEQUENCE</scope>
    <source>
        <strain evidence="4">IBT 29677</strain>
    </source>
</reference>
<dbReference type="PANTHER" id="PTHR48107:SF7">
    <property type="entry name" value="RE15974P"/>
    <property type="match status" value="1"/>
</dbReference>
<dbReference type="GeneID" id="81367445"/>
<dbReference type="PRINTS" id="PR00081">
    <property type="entry name" value="GDHRDH"/>
</dbReference>
<evidence type="ECO:0000256" key="3">
    <source>
        <dbReference type="ARBA" id="ARBA00023002"/>
    </source>
</evidence>
<evidence type="ECO:0000313" key="4">
    <source>
        <dbReference type="EMBL" id="KAJ5403957.1"/>
    </source>
</evidence>
<dbReference type="Pfam" id="PF13561">
    <property type="entry name" value="adh_short_C2"/>
    <property type="match status" value="1"/>
</dbReference>
<dbReference type="AlphaFoldDB" id="A0A9W9W5V4"/>
<dbReference type="Gene3D" id="3.40.50.720">
    <property type="entry name" value="NAD(P)-binding Rossmann-like Domain"/>
    <property type="match status" value="1"/>
</dbReference>
<dbReference type="CDD" id="cd05233">
    <property type="entry name" value="SDR_c"/>
    <property type="match status" value="1"/>
</dbReference>
<proteinExistence type="inferred from homology"/>
<keyword evidence="2" id="KW-0521">NADP</keyword>
<name>A0A9W9W5V4_9EURO</name>
<keyword evidence="3" id="KW-0560">Oxidoreductase</keyword>
<dbReference type="SUPFAM" id="SSF51735">
    <property type="entry name" value="NAD(P)-binding Rossmann-fold domains"/>
    <property type="match status" value="1"/>
</dbReference>
<dbReference type="PRINTS" id="PR00080">
    <property type="entry name" value="SDRFAMILY"/>
</dbReference>
<dbReference type="GO" id="GO:0016614">
    <property type="term" value="F:oxidoreductase activity, acting on CH-OH group of donors"/>
    <property type="evidence" value="ECO:0007669"/>
    <property type="project" value="UniProtKB-ARBA"/>
</dbReference>
<dbReference type="OrthoDB" id="47007at2759"/>
<reference evidence="4" key="2">
    <citation type="journal article" date="2023" name="IMA Fungus">
        <title>Comparative genomic study of the Penicillium genus elucidates a diverse pangenome and 15 lateral gene transfer events.</title>
        <authorList>
            <person name="Petersen C."/>
            <person name="Sorensen T."/>
            <person name="Nielsen M.R."/>
            <person name="Sondergaard T.E."/>
            <person name="Sorensen J.L."/>
            <person name="Fitzpatrick D.A."/>
            <person name="Frisvad J.C."/>
            <person name="Nielsen K.L."/>
        </authorList>
    </citation>
    <scope>NUCLEOTIDE SEQUENCE</scope>
    <source>
        <strain evidence="4">IBT 29677</strain>
    </source>
</reference>
<comment type="similarity">
    <text evidence="1">Belongs to the short-chain dehydrogenases/reductases (SDR) family.</text>
</comment>
<evidence type="ECO:0000313" key="5">
    <source>
        <dbReference type="Proteomes" id="UP001147747"/>
    </source>
</evidence>
<dbReference type="InterPro" id="IPR002347">
    <property type="entry name" value="SDR_fam"/>
</dbReference>
<comment type="caution">
    <text evidence="4">The sequence shown here is derived from an EMBL/GenBank/DDBJ whole genome shotgun (WGS) entry which is preliminary data.</text>
</comment>
<evidence type="ECO:0000256" key="1">
    <source>
        <dbReference type="ARBA" id="ARBA00006484"/>
    </source>
</evidence>
<dbReference type="PANTHER" id="PTHR48107">
    <property type="entry name" value="NADPH-DEPENDENT ALDEHYDE REDUCTASE-LIKE PROTEIN, CHLOROPLASTIC-RELATED"/>
    <property type="match status" value="1"/>
</dbReference>
<protein>
    <submittedName>
        <fullName evidence="4">Uncharacterized protein</fullName>
    </submittedName>
</protein>
<organism evidence="4 5">
    <name type="scientific">Penicillium cosmopolitanum</name>
    <dbReference type="NCBI Taxonomy" id="1131564"/>
    <lineage>
        <taxon>Eukaryota</taxon>
        <taxon>Fungi</taxon>
        <taxon>Dikarya</taxon>
        <taxon>Ascomycota</taxon>
        <taxon>Pezizomycotina</taxon>
        <taxon>Eurotiomycetes</taxon>
        <taxon>Eurotiomycetidae</taxon>
        <taxon>Eurotiales</taxon>
        <taxon>Aspergillaceae</taxon>
        <taxon>Penicillium</taxon>
    </lineage>
</organism>
<accession>A0A9W9W5V4</accession>
<sequence length="260" mass="27985">MPHISLEGKVAIVTGGTRGIGYGIAIELAQRGAAVLITYVSPGSTKLAQELISKIEKFGGKAAAVQADCCSLDSPKLIVDTAVKSFTGNIDILVNNAGISEELWLRDCTYDHFERVFQTNVRFPMFLVQASLPYLSKGGRILNMSSVAAREVELAWKMHTVYSASKAAVESFTRTWSLELGQEYGVTVNCINPGPVATEMWDAMPAETQKETQKYIDNIPAAPRLATVDDIAQIAAFLCEDGARWITGSTTCANGGAVMV</sequence>
<dbReference type="InterPro" id="IPR036291">
    <property type="entry name" value="NAD(P)-bd_dom_sf"/>
</dbReference>
<dbReference type="Proteomes" id="UP001147747">
    <property type="component" value="Unassembled WGS sequence"/>
</dbReference>
<evidence type="ECO:0000256" key="2">
    <source>
        <dbReference type="ARBA" id="ARBA00022857"/>
    </source>
</evidence>